<dbReference type="EMBL" id="BARV01016620">
    <property type="protein sequence ID" value="GAI29111.1"/>
    <property type="molecule type" value="Genomic_DNA"/>
</dbReference>
<organism evidence="4">
    <name type="scientific">marine sediment metagenome</name>
    <dbReference type="NCBI Taxonomy" id="412755"/>
    <lineage>
        <taxon>unclassified sequences</taxon>
        <taxon>metagenomes</taxon>
        <taxon>ecological metagenomes</taxon>
    </lineage>
</organism>
<dbReference type="PROSITE" id="PS51085">
    <property type="entry name" value="2FE2S_FER_2"/>
    <property type="match status" value="1"/>
</dbReference>
<reference evidence="4" key="1">
    <citation type="journal article" date="2014" name="Front. Microbiol.">
        <title>High frequency of phylogenetically diverse reductive dehalogenase-homologous genes in deep subseafloor sedimentary metagenomes.</title>
        <authorList>
            <person name="Kawai M."/>
            <person name="Futagami T."/>
            <person name="Toyoda A."/>
            <person name="Takaki Y."/>
            <person name="Nishi S."/>
            <person name="Hori S."/>
            <person name="Arai W."/>
            <person name="Tsubouchi T."/>
            <person name="Morono Y."/>
            <person name="Uchiyama I."/>
            <person name="Ito T."/>
            <person name="Fujiyama A."/>
            <person name="Inagaki F."/>
            <person name="Takami H."/>
        </authorList>
    </citation>
    <scope>NUCLEOTIDE SEQUENCE</scope>
    <source>
        <strain evidence="4">Expedition CK06-06</strain>
    </source>
</reference>
<accession>X1NFX8</accession>
<proteinExistence type="predicted"/>
<dbReference type="AlphaFoldDB" id="X1NFX8"/>
<feature type="domain" description="2Fe-2S ferredoxin-type" evidence="3">
    <location>
        <begin position="6"/>
        <end position="97"/>
    </location>
</feature>
<evidence type="ECO:0000313" key="4">
    <source>
        <dbReference type="EMBL" id="GAI29111.1"/>
    </source>
</evidence>
<dbReference type="PANTHER" id="PTHR43644">
    <property type="entry name" value="NA(+)-TRANSLOCATING NADH-QUINONE REDUCTASE SUBUNIT"/>
    <property type="match status" value="1"/>
</dbReference>
<comment type="caution">
    <text evidence="4">The sequence shown here is derived from an EMBL/GenBank/DDBJ whole genome shotgun (WGS) entry which is preliminary data.</text>
</comment>
<evidence type="ECO:0000256" key="1">
    <source>
        <dbReference type="ARBA" id="ARBA00022630"/>
    </source>
</evidence>
<dbReference type="InterPro" id="IPR012675">
    <property type="entry name" value="Beta-grasp_dom_sf"/>
</dbReference>
<dbReference type="Gene3D" id="3.10.20.30">
    <property type="match status" value="1"/>
</dbReference>
<dbReference type="PANTHER" id="PTHR43644:SF1">
    <property type="entry name" value="NAD(P)H-FLAVIN REDUCTASE"/>
    <property type="match status" value="1"/>
</dbReference>
<keyword evidence="1" id="KW-0285">Flavoprotein</keyword>
<dbReference type="GO" id="GO:0051536">
    <property type="term" value="F:iron-sulfur cluster binding"/>
    <property type="evidence" value="ECO:0007669"/>
    <property type="project" value="InterPro"/>
</dbReference>
<dbReference type="CDD" id="cd00207">
    <property type="entry name" value="fer2"/>
    <property type="match status" value="1"/>
</dbReference>
<feature type="non-terminal residue" evidence="4">
    <location>
        <position position="123"/>
    </location>
</feature>
<dbReference type="SUPFAM" id="SSF54292">
    <property type="entry name" value="2Fe-2S ferredoxin-like"/>
    <property type="match status" value="1"/>
</dbReference>
<sequence length="123" mass="13400">MSYAQVRVTFQPIDRAVFVLPGTSILEAAGRAGLSIDTPCGGSGTCGKCRIQIMAGAGQPVQAEREVFSEAELNDGWRLACQTVIRQEEIIRVPESSLFADQHQILEESKTQKEGKILPAIRK</sequence>
<dbReference type="Pfam" id="PF00111">
    <property type="entry name" value="Fer2"/>
    <property type="match status" value="1"/>
</dbReference>
<gene>
    <name evidence="4" type="ORF">S06H3_28476</name>
</gene>
<dbReference type="InterPro" id="IPR036010">
    <property type="entry name" value="2Fe-2S_ferredoxin-like_sf"/>
</dbReference>
<evidence type="ECO:0000256" key="2">
    <source>
        <dbReference type="ARBA" id="ARBA00022827"/>
    </source>
</evidence>
<protein>
    <recommendedName>
        <fullName evidence="3">2Fe-2S ferredoxin-type domain-containing protein</fullName>
    </recommendedName>
</protein>
<evidence type="ECO:0000259" key="3">
    <source>
        <dbReference type="PROSITE" id="PS51085"/>
    </source>
</evidence>
<dbReference type="InterPro" id="IPR001041">
    <property type="entry name" value="2Fe-2S_ferredoxin-type"/>
</dbReference>
<name>X1NFX8_9ZZZZ</name>
<keyword evidence="2" id="KW-0274">FAD</keyword>